<dbReference type="Proteomes" id="UP000510686">
    <property type="component" value="Chromosome 2"/>
</dbReference>
<accession>A0A7D5Z768</accession>
<sequence>MRQLDHLNEAIPGFYYPQLSPSLPVDVSITPVLLDRSYGCPQRFGVTYQMEAQAPEPIHWWTFLRPQRPATLAARPRRCRRRRLFLRTWFATDAHKWYIVNDDASNA</sequence>
<dbReference type="GeneID" id="90967672"/>
<evidence type="ECO:0000313" key="1">
    <source>
        <dbReference type="EMBL" id="QLI68449.1"/>
    </source>
</evidence>
<proteinExistence type="predicted"/>
<dbReference type="AlphaFoldDB" id="A0A7D5Z768"/>
<evidence type="ECO:0000313" key="2">
    <source>
        <dbReference type="Proteomes" id="UP000510686"/>
    </source>
</evidence>
<protein>
    <submittedName>
        <fullName evidence="1">Uncharacterized protein</fullName>
    </submittedName>
</protein>
<dbReference type="EMBL" id="CP058933">
    <property type="protein sequence ID" value="QLI68449.1"/>
    <property type="molecule type" value="Genomic_DNA"/>
</dbReference>
<keyword evidence="2" id="KW-1185">Reference proteome</keyword>
<organism evidence="1 2">
    <name type="scientific">Metarhizium brunneum</name>
    <dbReference type="NCBI Taxonomy" id="500148"/>
    <lineage>
        <taxon>Eukaryota</taxon>
        <taxon>Fungi</taxon>
        <taxon>Dikarya</taxon>
        <taxon>Ascomycota</taxon>
        <taxon>Pezizomycotina</taxon>
        <taxon>Sordariomycetes</taxon>
        <taxon>Hypocreomycetidae</taxon>
        <taxon>Hypocreales</taxon>
        <taxon>Clavicipitaceae</taxon>
        <taxon>Metarhizium</taxon>
    </lineage>
</organism>
<gene>
    <name evidence="1" type="ORF">G6M90_00g041780</name>
</gene>
<dbReference type="KEGG" id="mbrn:90967672"/>
<reference evidence="1 2" key="1">
    <citation type="submission" date="2020-07" db="EMBL/GenBank/DDBJ databases">
        <title>Telomere length de novo assembly of all 7 chromosomes of the fungus, Metarhizium brunneum, using a novel assembly pipeline.</title>
        <authorList>
            <person name="Saud z."/>
            <person name="Kortsinoglou A."/>
            <person name="Kouvelis V.N."/>
            <person name="Butt T.M."/>
        </authorList>
    </citation>
    <scope>NUCLEOTIDE SEQUENCE [LARGE SCALE GENOMIC DNA]</scope>
    <source>
        <strain evidence="1 2">4556</strain>
    </source>
</reference>
<name>A0A7D5Z768_9HYPO</name>
<dbReference type="RefSeq" id="XP_065986580.1">
    <property type="nucleotide sequence ID" value="XM_066130287.1"/>
</dbReference>